<dbReference type="EMBL" id="UYRU01012030">
    <property type="protein sequence ID" value="VDK47586.1"/>
    <property type="molecule type" value="Genomic_DNA"/>
</dbReference>
<reference evidence="1 2" key="1">
    <citation type="submission" date="2018-11" db="EMBL/GenBank/DDBJ databases">
        <authorList>
            <consortium name="Pathogen Informatics"/>
        </authorList>
    </citation>
    <scope>NUCLEOTIDE SEQUENCE [LARGE SCALE GENOMIC DNA]</scope>
</reference>
<evidence type="ECO:0000313" key="1">
    <source>
        <dbReference type="EMBL" id="VDK47586.1"/>
    </source>
</evidence>
<feature type="non-terminal residue" evidence="1">
    <location>
        <position position="1"/>
    </location>
</feature>
<accession>A0A3P6Q7N8</accession>
<dbReference type="Proteomes" id="UP000281553">
    <property type="component" value="Unassembled WGS sequence"/>
</dbReference>
<organism evidence="1 2">
    <name type="scientific">Dibothriocephalus latus</name>
    <name type="common">Fish tapeworm</name>
    <name type="synonym">Diphyllobothrium latum</name>
    <dbReference type="NCBI Taxonomy" id="60516"/>
    <lineage>
        <taxon>Eukaryota</taxon>
        <taxon>Metazoa</taxon>
        <taxon>Spiralia</taxon>
        <taxon>Lophotrochozoa</taxon>
        <taxon>Platyhelminthes</taxon>
        <taxon>Cestoda</taxon>
        <taxon>Eucestoda</taxon>
        <taxon>Diphyllobothriidea</taxon>
        <taxon>Diphyllobothriidae</taxon>
        <taxon>Dibothriocephalus</taxon>
    </lineage>
</organism>
<proteinExistence type="predicted"/>
<protein>
    <submittedName>
        <fullName evidence="1">Uncharacterized protein</fullName>
    </submittedName>
</protein>
<keyword evidence="2" id="KW-1185">Reference proteome</keyword>
<evidence type="ECO:0000313" key="2">
    <source>
        <dbReference type="Proteomes" id="UP000281553"/>
    </source>
</evidence>
<gene>
    <name evidence="1" type="ORF">DILT_LOCUS1611</name>
</gene>
<dbReference type="AlphaFoldDB" id="A0A3P6Q7N8"/>
<name>A0A3P6Q7N8_DIBLA</name>
<sequence>RPFRKRRLGFAGKHPRADLFETDPAPAVQIVGGGRWPARPLHPFRKWRFEIAGERLSADPFAMDPTLDM</sequence>